<dbReference type="InterPro" id="IPR029063">
    <property type="entry name" value="SAM-dependent_MTases_sf"/>
</dbReference>
<evidence type="ECO:0000256" key="1">
    <source>
        <dbReference type="ARBA" id="ARBA00022603"/>
    </source>
</evidence>
<name>A0A1M5DJK1_9BACT</name>
<dbReference type="InterPro" id="IPR002935">
    <property type="entry name" value="SAM_O-MeTrfase"/>
</dbReference>
<keyword evidence="3" id="KW-0949">S-adenosyl-L-methionine</keyword>
<evidence type="ECO:0000256" key="3">
    <source>
        <dbReference type="ARBA" id="ARBA00022691"/>
    </source>
</evidence>
<dbReference type="STRING" id="1194090.SAMN05443144_111141"/>
<evidence type="ECO:0000313" key="5">
    <source>
        <dbReference type="Proteomes" id="UP000184041"/>
    </source>
</evidence>
<dbReference type="PANTHER" id="PTHR10509:SF14">
    <property type="entry name" value="CAFFEOYL-COA O-METHYLTRANSFERASE 3-RELATED"/>
    <property type="match status" value="1"/>
</dbReference>
<dbReference type="RefSeq" id="WP_073064259.1">
    <property type="nucleotide sequence ID" value="NZ_FQUS01000011.1"/>
</dbReference>
<dbReference type="OrthoDB" id="9799672at2"/>
<dbReference type="AlphaFoldDB" id="A0A1M5DJK1"/>
<keyword evidence="1 4" id="KW-0489">Methyltransferase</keyword>
<organism evidence="4 5">
    <name type="scientific">Fodinibius roseus</name>
    <dbReference type="NCBI Taxonomy" id="1194090"/>
    <lineage>
        <taxon>Bacteria</taxon>
        <taxon>Pseudomonadati</taxon>
        <taxon>Balneolota</taxon>
        <taxon>Balneolia</taxon>
        <taxon>Balneolales</taxon>
        <taxon>Balneolaceae</taxon>
        <taxon>Fodinibius</taxon>
    </lineage>
</organism>
<evidence type="ECO:0000256" key="2">
    <source>
        <dbReference type="ARBA" id="ARBA00022679"/>
    </source>
</evidence>
<dbReference type="Proteomes" id="UP000184041">
    <property type="component" value="Unassembled WGS sequence"/>
</dbReference>
<evidence type="ECO:0000313" key="4">
    <source>
        <dbReference type="EMBL" id="SHF67208.1"/>
    </source>
</evidence>
<dbReference type="Gene3D" id="3.40.50.150">
    <property type="entry name" value="Vaccinia Virus protein VP39"/>
    <property type="match status" value="1"/>
</dbReference>
<keyword evidence="2 4" id="KW-0808">Transferase</keyword>
<gene>
    <name evidence="4" type="ORF">SAMN05443144_111141</name>
</gene>
<protein>
    <submittedName>
        <fullName evidence="4">Caffeoyl-CoA O-methyltransferase</fullName>
    </submittedName>
</protein>
<reference evidence="4 5" key="1">
    <citation type="submission" date="2016-11" db="EMBL/GenBank/DDBJ databases">
        <authorList>
            <person name="Jaros S."/>
            <person name="Januszkiewicz K."/>
            <person name="Wedrychowicz H."/>
        </authorList>
    </citation>
    <scope>NUCLEOTIDE SEQUENCE [LARGE SCALE GENOMIC DNA]</scope>
    <source>
        <strain evidence="4 5">DSM 21986</strain>
    </source>
</reference>
<dbReference type="CDD" id="cd02440">
    <property type="entry name" value="AdoMet_MTases"/>
    <property type="match status" value="1"/>
</dbReference>
<dbReference type="PANTHER" id="PTHR10509">
    <property type="entry name" value="O-METHYLTRANSFERASE-RELATED"/>
    <property type="match status" value="1"/>
</dbReference>
<proteinExistence type="predicted"/>
<sequence>MIPKDIEAYALAHTTDDSPVIQDLIKAAEQELEHIDMLSGRQVGRLLSILITISGAKRVLEVGTFAGYSALTMAEALPEEGELFTCEYNERYEEIARKFFNKSEHGSKITLVMGKALETIPTIPGNFDLIFLDADKINYPDYYELLLPRLNRGGIMAIDNMLWGGEVTDPGTDKARAIDRVNKQVAEDPSVEQVLLTVRDGITLVRKK</sequence>
<keyword evidence="5" id="KW-1185">Reference proteome</keyword>
<dbReference type="EMBL" id="FQUS01000011">
    <property type="protein sequence ID" value="SHF67208.1"/>
    <property type="molecule type" value="Genomic_DNA"/>
</dbReference>
<dbReference type="Pfam" id="PF01596">
    <property type="entry name" value="Methyltransf_3"/>
    <property type="match status" value="1"/>
</dbReference>
<accession>A0A1M5DJK1</accession>
<dbReference type="SUPFAM" id="SSF53335">
    <property type="entry name" value="S-adenosyl-L-methionine-dependent methyltransferases"/>
    <property type="match status" value="1"/>
</dbReference>
<dbReference type="GO" id="GO:0008171">
    <property type="term" value="F:O-methyltransferase activity"/>
    <property type="evidence" value="ECO:0007669"/>
    <property type="project" value="InterPro"/>
</dbReference>
<dbReference type="GO" id="GO:0032259">
    <property type="term" value="P:methylation"/>
    <property type="evidence" value="ECO:0007669"/>
    <property type="project" value="UniProtKB-KW"/>
</dbReference>
<dbReference type="InterPro" id="IPR050362">
    <property type="entry name" value="Cation-dep_OMT"/>
</dbReference>
<dbReference type="PROSITE" id="PS51682">
    <property type="entry name" value="SAM_OMT_I"/>
    <property type="match status" value="1"/>
</dbReference>
<dbReference type="GO" id="GO:0008757">
    <property type="term" value="F:S-adenosylmethionine-dependent methyltransferase activity"/>
    <property type="evidence" value="ECO:0007669"/>
    <property type="project" value="TreeGrafter"/>
</dbReference>